<accession>A0A830EST0</accession>
<comment type="caution">
    <text evidence="1">The sequence shown here is derived from an EMBL/GenBank/DDBJ whole genome shotgun (WGS) entry which is preliminary data.</text>
</comment>
<gene>
    <name evidence="1" type="ORF">GCM10009037_07850</name>
</gene>
<evidence type="ECO:0000313" key="2">
    <source>
        <dbReference type="Proteomes" id="UP000628840"/>
    </source>
</evidence>
<reference evidence="1 2" key="1">
    <citation type="journal article" date="2019" name="Int. J. Syst. Evol. Microbiol.">
        <title>The Global Catalogue of Microorganisms (GCM) 10K type strain sequencing project: providing services to taxonomists for standard genome sequencing and annotation.</title>
        <authorList>
            <consortium name="The Broad Institute Genomics Platform"/>
            <consortium name="The Broad Institute Genome Sequencing Center for Infectious Disease"/>
            <person name="Wu L."/>
            <person name="Ma J."/>
        </authorList>
    </citation>
    <scope>NUCLEOTIDE SEQUENCE [LARGE SCALE GENOMIC DNA]</scope>
    <source>
        <strain evidence="1 2">JCM 19585</strain>
    </source>
</reference>
<evidence type="ECO:0000313" key="1">
    <source>
        <dbReference type="EMBL" id="GGL26624.1"/>
    </source>
</evidence>
<keyword evidence="2" id="KW-1185">Reference proteome</keyword>
<sequence length="388" mass="41484">MPATPRPNEPTDAQVLALRAHLDGLVTAAEPLYARADDGDALPEDVSVRVGAGVPSVREFLAESADAPASMDYGFARSRVSYAGFALGYLRGWFGLDDPAGARERARDARASLTNAGAETPRRADETRDYLAQVGWAERALRFAWLAVDQHDGETDRDPPASRAGRAERVGTHYRQAAKARMHATAGRHYAREYRRGLSDGATPVVGALDERRDAFLSRIESDAPPRGRPRALADRYDDPAVAAYYRRLDNPRGAVAEQAHLARTAAEHGWHALGALAALRAAANLAGYEHAVAADVSTVRDGVAPAALFEAKRRVVRRVGALADRDGALGTWLAGEPARLVAAGEGYLDADVMDSRASARAVCFAFFRHAAGYAAALPGLLARVESA</sequence>
<proteinExistence type="predicted"/>
<dbReference type="Proteomes" id="UP000628840">
    <property type="component" value="Unassembled WGS sequence"/>
</dbReference>
<organism evidence="1 2">
    <name type="scientific">Halarchaeum grantii</name>
    <dbReference type="NCBI Taxonomy" id="1193105"/>
    <lineage>
        <taxon>Archaea</taxon>
        <taxon>Methanobacteriati</taxon>
        <taxon>Methanobacteriota</taxon>
        <taxon>Stenosarchaea group</taxon>
        <taxon>Halobacteria</taxon>
        <taxon>Halobacteriales</taxon>
        <taxon>Halobacteriaceae</taxon>
    </lineage>
</organism>
<dbReference type="AlphaFoldDB" id="A0A830EST0"/>
<name>A0A830EST0_9EURY</name>
<dbReference type="EMBL" id="BMPF01000001">
    <property type="protein sequence ID" value="GGL26624.1"/>
    <property type="molecule type" value="Genomic_DNA"/>
</dbReference>
<protein>
    <submittedName>
        <fullName evidence="1">Uncharacterized protein</fullName>
    </submittedName>
</protein>